<feature type="domain" description="HAMP" evidence="9">
    <location>
        <begin position="218"/>
        <end position="271"/>
    </location>
</feature>
<organism evidence="10 11">
    <name type="scientific">Microvirga terricola</name>
    <dbReference type="NCBI Taxonomy" id="2719797"/>
    <lineage>
        <taxon>Bacteria</taxon>
        <taxon>Pseudomonadati</taxon>
        <taxon>Pseudomonadota</taxon>
        <taxon>Alphaproteobacteria</taxon>
        <taxon>Hyphomicrobiales</taxon>
        <taxon>Methylobacteriaceae</taxon>
        <taxon>Microvirga</taxon>
    </lineage>
</organism>
<dbReference type="SUPFAM" id="SSF58104">
    <property type="entry name" value="Methyl-accepting chemotaxis protein (MCP) signaling domain"/>
    <property type="match status" value="1"/>
</dbReference>
<evidence type="ECO:0000259" key="9">
    <source>
        <dbReference type="PROSITE" id="PS50885"/>
    </source>
</evidence>
<proteinExistence type="inferred from homology"/>
<dbReference type="EMBL" id="JAATJS010000005">
    <property type="protein sequence ID" value="NIX77895.1"/>
    <property type="molecule type" value="Genomic_DNA"/>
</dbReference>
<evidence type="ECO:0000313" key="10">
    <source>
        <dbReference type="EMBL" id="NIX77895.1"/>
    </source>
</evidence>
<reference evidence="10 11" key="1">
    <citation type="submission" date="2020-03" db="EMBL/GenBank/DDBJ databases">
        <title>The genome sequence of Microvirga sp. c23x22.</title>
        <authorList>
            <person name="Zhang X."/>
        </authorList>
    </citation>
    <scope>NUCLEOTIDE SEQUENCE [LARGE SCALE GENOMIC DNA]</scope>
    <source>
        <strain evidence="11">c23x22</strain>
    </source>
</reference>
<comment type="similarity">
    <text evidence="4">Belongs to the methyl-accepting chemotaxis (MCP) protein family.</text>
</comment>
<evidence type="ECO:0000256" key="6">
    <source>
        <dbReference type="SAM" id="Phobius"/>
    </source>
</evidence>
<dbReference type="RefSeq" id="WP_167673812.1">
    <property type="nucleotide sequence ID" value="NZ_JAATJS010000005.1"/>
</dbReference>
<dbReference type="Pfam" id="PF00672">
    <property type="entry name" value="HAMP"/>
    <property type="match status" value="1"/>
</dbReference>
<comment type="caution">
    <text evidence="10">The sequence shown here is derived from an EMBL/GenBank/DDBJ whole genome shotgun (WGS) entry which is preliminary data.</text>
</comment>
<evidence type="ECO:0000256" key="5">
    <source>
        <dbReference type="PROSITE-ProRule" id="PRU00284"/>
    </source>
</evidence>
<dbReference type="InterPro" id="IPR003660">
    <property type="entry name" value="HAMP_dom"/>
</dbReference>
<evidence type="ECO:0000313" key="11">
    <source>
        <dbReference type="Proteomes" id="UP000707352"/>
    </source>
</evidence>
<evidence type="ECO:0000256" key="1">
    <source>
        <dbReference type="ARBA" id="ARBA00004429"/>
    </source>
</evidence>
<feature type="domain" description="T-SNARE coiled-coil homology" evidence="8">
    <location>
        <begin position="464"/>
        <end position="526"/>
    </location>
</feature>
<feature type="transmembrane region" description="Helical" evidence="6">
    <location>
        <begin position="197"/>
        <end position="216"/>
    </location>
</feature>
<keyword evidence="6" id="KW-0812">Transmembrane</keyword>
<dbReference type="PANTHER" id="PTHR32089:SF112">
    <property type="entry name" value="LYSOZYME-LIKE PROTEIN-RELATED"/>
    <property type="match status" value="1"/>
</dbReference>
<keyword evidence="6" id="KW-0472">Membrane</keyword>
<dbReference type="Proteomes" id="UP000707352">
    <property type="component" value="Unassembled WGS sequence"/>
</dbReference>
<dbReference type="Gene3D" id="1.10.287.950">
    <property type="entry name" value="Methyl-accepting chemotaxis protein"/>
    <property type="match status" value="1"/>
</dbReference>
<keyword evidence="3 5" id="KW-0807">Transducer</keyword>
<dbReference type="Gene3D" id="6.10.340.10">
    <property type="match status" value="1"/>
</dbReference>
<evidence type="ECO:0000259" key="7">
    <source>
        <dbReference type="PROSITE" id="PS50111"/>
    </source>
</evidence>
<dbReference type="PROSITE" id="PS50111">
    <property type="entry name" value="CHEMOTAXIS_TRANSDUC_2"/>
    <property type="match status" value="1"/>
</dbReference>
<dbReference type="PRINTS" id="PR00260">
    <property type="entry name" value="CHEMTRNSDUCR"/>
</dbReference>
<protein>
    <submittedName>
        <fullName evidence="10">HAMP domain-containing protein</fullName>
    </submittedName>
</protein>
<evidence type="ECO:0000259" key="8">
    <source>
        <dbReference type="PROSITE" id="PS50192"/>
    </source>
</evidence>
<dbReference type="InterPro" id="IPR004090">
    <property type="entry name" value="Chemotax_Me-accpt_rcpt"/>
</dbReference>
<keyword evidence="2" id="KW-0997">Cell inner membrane</keyword>
<evidence type="ECO:0000256" key="2">
    <source>
        <dbReference type="ARBA" id="ARBA00022519"/>
    </source>
</evidence>
<sequence>MSFLSRFRILPKILMIVVFLSLIAVALSALGVRSLSSLNDATDAMERASNGALAATRISVNILSMNSGEFRLSGDPRPETIDAVRAQIAKDTFEFDSRLNSLHQNVETEDQDALHEIERLAAAYRTELDSTLVAANAVKNYEASDEMRRLREETLGSLAAATKLRVAVRTLSEKLDHRLQAVSDNATAEYLQASKHLMVVAGIGVAVGLAFGFLLGQFGIARPIRSAVAVLQRLANGDFSSAITGANRKDEVGDVARAALVFRENGLEKIRLEKEQEAAKARSEAEKQAAMHQLAEGFEKAVGAVVMAVSSAATQLQGSAHSMTAAAEETSVQSLAVASASEEASTNVQTVAAAAEELSISVQEIARQVADSARIATAAVTDADATAEKVQRLSHAASRIGDVVNLISSIASQTNLLALNATIEAARAGEAGKGFAVVAQEVKVLAEQTAKATSEIATQIQEIQASTAESANAIQNVTNVIRTIHQTSTAIAAAVEQQGAATQEIARNVQQASQGTAEVSSNITGVTRAAEESSAASAQVLTSASDLSEQSELLRSQVGQFLANVRAA</sequence>
<feature type="domain" description="Methyl-accepting transducer" evidence="7">
    <location>
        <begin position="312"/>
        <end position="548"/>
    </location>
</feature>
<dbReference type="InterPro" id="IPR004089">
    <property type="entry name" value="MCPsignal_dom"/>
</dbReference>
<dbReference type="PROSITE" id="PS50192">
    <property type="entry name" value="T_SNARE"/>
    <property type="match status" value="1"/>
</dbReference>
<dbReference type="Pfam" id="PF00015">
    <property type="entry name" value="MCPsignal"/>
    <property type="match status" value="1"/>
</dbReference>
<dbReference type="SMART" id="SM00283">
    <property type="entry name" value="MA"/>
    <property type="match status" value="1"/>
</dbReference>
<keyword evidence="6" id="KW-1133">Transmembrane helix</keyword>
<name>A0ABX0VGJ5_9HYPH</name>
<keyword evidence="2" id="KW-1003">Cell membrane</keyword>
<dbReference type="CDD" id="cd06225">
    <property type="entry name" value="HAMP"/>
    <property type="match status" value="1"/>
</dbReference>
<comment type="subcellular location">
    <subcellularLocation>
        <location evidence="1">Cell inner membrane</location>
        <topology evidence="1">Multi-pass membrane protein</topology>
    </subcellularLocation>
</comment>
<evidence type="ECO:0000256" key="3">
    <source>
        <dbReference type="ARBA" id="ARBA00023224"/>
    </source>
</evidence>
<dbReference type="InterPro" id="IPR000727">
    <property type="entry name" value="T_SNARE_dom"/>
</dbReference>
<evidence type="ECO:0000256" key="4">
    <source>
        <dbReference type="ARBA" id="ARBA00029447"/>
    </source>
</evidence>
<keyword evidence="11" id="KW-1185">Reference proteome</keyword>
<gene>
    <name evidence="10" type="ORF">HB375_14945</name>
</gene>
<dbReference type="Pfam" id="PF12729">
    <property type="entry name" value="4HB_MCP_1"/>
    <property type="match status" value="1"/>
</dbReference>
<dbReference type="PANTHER" id="PTHR32089">
    <property type="entry name" value="METHYL-ACCEPTING CHEMOTAXIS PROTEIN MCPB"/>
    <property type="match status" value="1"/>
</dbReference>
<accession>A0ABX0VGJ5</accession>
<dbReference type="InterPro" id="IPR024478">
    <property type="entry name" value="HlyB_4HB_MCP"/>
</dbReference>
<dbReference type="PROSITE" id="PS50885">
    <property type="entry name" value="HAMP"/>
    <property type="match status" value="1"/>
</dbReference>